<dbReference type="RefSeq" id="WP_188162955.1">
    <property type="nucleotide sequence ID" value="NZ_JACVVX010000001.1"/>
</dbReference>
<dbReference type="Proteomes" id="UP000643405">
    <property type="component" value="Unassembled WGS sequence"/>
</dbReference>
<accession>A0A8J6PLA1</accession>
<name>A0A8J6PLA1_9HYPH</name>
<dbReference type="PROSITE" id="PS51257">
    <property type="entry name" value="PROKAR_LIPOPROTEIN"/>
    <property type="match status" value="1"/>
</dbReference>
<dbReference type="AlphaFoldDB" id="A0A8J6PLA1"/>
<keyword evidence="3" id="KW-1185">Reference proteome</keyword>
<proteinExistence type="predicted"/>
<gene>
    <name evidence="2" type="ORF">ICI42_02560</name>
</gene>
<evidence type="ECO:0000313" key="2">
    <source>
        <dbReference type="EMBL" id="MBD0413527.1"/>
    </source>
</evidence>
<feature type="chain" id="PRO_5035174789" evidence="1">
    <location>
        <begin position="33"/>
        <end position="114"/>
    </location>
</feature>
<sequence length="114" mass="13029">MMKLTSTRVPRYWLVAGALVACMGVPAGPASALTFDLIQGVDLNRPRTNNTAQELEQLRNRQDRQRFQDTQRLYREQDRQQAAPPLVLQRPDVPSLQPRCSESVFGSTFLKRCR</sequence>
<keyword evidence="1" id="KW-0732">Signal</keyword>
<protein>
    <submittedName>
        <fullName evidence="2">Uncharacterized protein</fullName>
    </submittedName>
</protein>
<evidence type="ECO:0000256" key="1">
    <source>
        <dbReference type="SAM" id="SignalP"/>
    </source>
</evidence>
<organism evidence="2 3">
    <name type="scientific">Oryzicola mucosus</name>
    <dbReference type="NCBI Taxonomy" id="2767425"/>
    <lineage>
        <taxon>Bacteria</taxon>
        <taxon>Pseudomonadati</taxon>
        <taxon>Pseudomonadota</taxon>
        <taxon>Alphaproteobacteria</taxon>
        <taxon>Hyphomicrobiales</taxon>
        <taxon>Phyllobacteriaceae</taxon>
        <taxon>Oryzicola</taxon>
    </lineage>
</organism>
<comment type="caution">
    <text evidence="2">The sequence shown here is derived from an EMBL/GenBank/DDBJ whole genome shotgun (WGS) entry which is preliminary data.</text>
</comment>
<reference evidence="2" key="1">
    <citation type="submission" date="2020-09" db="EMBL/GenBank/DDBJ databases">
        <title>Genome seq and assembly of Tianweitania sp.</title>
        <authorList>
            <person name="Chhetri G."/>
        </authorList>
    </citation>
    <scope>NUCLEOTIDE SEQUENCE</scope>
    <source>
        <strain evidence="2">Rool2</strain>
    </source>
</reference>
<feature type="signal peptide" evidence="1">
    <location>
        <begin position="1"/>
        <end position="32"/>
    </location>
</feature>
<evidence type="ECO:0000313" key="3">
    <source>
        <dbReference type="Proteomes" id="UP000643405"/>
    </source>
</evidence>
<dbReference type="EMBL" id="JACVVX010000001">
    <property type="protein sequence ID" value="MBD0413527.1"/>
    <property type="molecule type" value="Genomic_DNA"/>
</dbReference>